<dbReference type="SMART" id="SM00320">
    <property type="entry name" value="WD40"/>
    <property type="match status" value="2"/>
</dbReference>
<dbReference type="EMBL" id="JACEFO010000891">
    <property type="protein sequence ID" value="KAF8753616.1"/>
    <property type="molecule type" value="Genomic_DNA"/>
</dbReference>
<sequence length="362" mass="39660">MASSSSSARIRPTPVLSSTLVYLTFSHDGSCIIAADSSAVHWLCYKSFRLRGLYQERDAGTKIVAACGDMLDEKASTCAVVTRVAAASSQDTFVVRRWKPGYMNYHWRYDERVIQIEAGAAVRAVHVHGDRTVVVHDGRVDVYGPDTDGGVLHRVETRGGKPICAVSRDGPLAFACAGAEVGEAHVERWLCDGEFAPLSFAAHSSRLECVAMSWDGRLVATASFKGTMAVTANGDMLRRGADRAKINSMAFSPDSKWLAVSSDKGTIHIFHVAVDLSSLVLKGKHDPDNQDVNQGSYWQECSLAKFRLREGKKYLVTFSQEPNIILIIGIDGSFYRVKFDPVNAGEMEQLECINFMKIKLGS</sequence>
<dbReference type="Proteomes" id="UP000636709">
    <property type="component" value="Unassembled WGS sequence"/>
</dbReference>
<evidence type="ECO:0000256" key="3">
    <source>
        <dbReference type="ARBA" id="ARBA00022737"/>
    </source>
</evidence>
<keyword evidence="3" id="KW-0677">Repeat</keyword>
<protein>
    <submittedName>
        <fullName evidence="4">Uncharacterized protein</fullName>
    </submittedName>
</protein>
<evidence type="ECO:0000313" key="4">
    <source>
        <dbReference type="EMBL" id="KAF8753616.1"/>
    </source>
</evidence>
<keyword evidence="2" id="KW-0853">WD repeat</keyword>
<dbReference type="PANTHER" id="PTHR11227">
    <property type="entry name" value="WD-REPEAT PROTEIN INTERACTING WITH PHOSPHOINOSIDES WIPI -RELATED"/>
    <property type="match status" value="1"/>
</dbReference>
<dbReference type="AlphaFoldDB" id="A0A835FG51"/>
<name>A0A835FG51_9POAL</name>
<evidence type="ECO:0000256" key="2">
    <source>
        <dbReference type="ARBA" id="ARBA00022574"/>
    </source>
</evidence>
<dbReference type="Pfam" id="PF00400">
    <property type="entry name" value="WD40"/>
    <property type="match status" value="2"/>
</dbReference>
<comment type="caution">
    <text evidence="4">The sequence shown here is derived from an EMBL/GenBank/DDBJ whole genome shotgun (WGS) entry which is preliminary data.</text>
</comment>
<dbReference type="InterPro" id="IPR015943">
    <property type="entry name" value="WD40/YVTN_repeat-like_dom_sf"/>
</dbReference>
<dbReference type="Gene3D" id="2.130.10.10">
    <property type="entry name" value="YVTN repeat-like/Quinoprotein amine dehydrogenase"/>
    <property type="match status" value="1"/>
</dbReference>
<dbReference type="OrthoDB" id="1667587at2759"/>
<evidence type="ECO:0000313" key="5">
    <source>
        <dbReference type="Proteomes" id="UP000636709"/>
    </source>
</evidence>
<organism evidence="4 5">
    <name type="scientific">Digitaria exilis</name>
    <dbReference type="NCBI Taxonomy" id="1010633"/>
    <lineage>
        <taxon>Eukaryota</taxon>
        <taxon>Viridiplantae</taxon>
        <taxon>Streptophyta</taxon>
        <taxon>Embryophyta</taxon>
        <taxon>Tracheophyta</taxon>
        <taxon>Spermatophyta</taxon>
        <taxon>Magnoliopsida</taxon>
        <taxon>Liliopsida</taxon>
        <taxon>Poales</taxon>
        <taxon>Poaceae</taxon>
        <taxon>PACMAD clade</taxon>
        <taxon>Panicoideae</taxon>
        <taxon>Panicodae</taxon>
        <taxon>Paniceae</taxon>
        <taxon>Anthephorinae</taxon>
        <taxon>Digitaria</taxon>
    </lineage>
</organism>
<dbReference type="GO" id="GO:0034045">
    <property type="term" value="C:phagophore assembly site membrane"/>
    <property type="evidence" value="ECO:0007669"/>
    <property type="project" value="UniProtKB-SubCell"/>
</dbReference>
<reference evidence="4" key="1">
    <citation type="submission" date="2020-07" db="EMBL/GenBank/DDBJ databases">
        <title>Genome sequence and genetic diversity analysis of an under-domesticated orphan crop, white fonio (Digitaria exilis).</title>
        <authorList>
            <person name="Bennetzen J.L."/>
            <person name="Chen S."/>
            <person name="Ma X."/>
            <person name="Wang X."/>
            <person name="Yssel A.E.J."/>
            <person name="Chaluvadi S.R."/>
            <person name="Johnson M."/>
            <person name="Gangashetty P."/>
            <person name="Hamidou F."/>
            <person name="Sanogo M.D."/>
            <person name="Zwaenepoel A."/>
            <person name="Wallace J."/>
            <person name="Van De Peer Y."/>
            <person name="Van Deynze A."/>
        </authorList>
    </citation>
    <scope>NUCLEOTIDE SEQUENCE</scope>
    <source>
        <tissue evidence="4">Leaves</tissue>
    </source>
</reference>
<comment type="subcellular location">
    <subcellularLocation>
        <location evidence="1">Preautophagosomal structure membrane</location>
        <topology evidence="1">Peripheral membrane protein</topology>
    </subcellularLocation>
</comment>
<dbReference type="SUPFAM" id="SSF82171">
    <property type="entry name" value="DPP6 N-terminal domain-like"/>
    <property type="match status" value="1"/>
</dbReference>
<proteinExistence type="predicted"/>
<dbReference type="InterPro" id="IPR048720">
    <property type="entry name" value="PROPPIN"/>
</dbReference>
<accession>A0A835FG51</accession>
<keyword evidence="5" id="KW-1185">Reference proteome</keyword>
<evidence type="ECO:0000256" key="1">
    <source>
        <dbReference type="ARBA" id="ARBA00004623"/>
    </source>
</evidence>
<gene>
    <name evidence="4" type="ORF">HU200_011585</name>
</gene>
<dbReference type="InterPro" id="IPR001680">
    <property type="entry name" value="WD40_rpt"/>
</dbReference>